<evidence type="ECO:0000313" key="3">
    <source>
        <dbReference type="Proteomes" id="UP000555407"/>
    </source>
</evidence>
<reference evidence="2 3" key="1">
    <citation type="submission" date="2020-03" db="EMBL/GenBank/DDBJ databases">
        <title>Sequencing the genomes of 1000 actinobacteria strains.</title>
        <authorList>
            <person name="Klenk H.-P."/>
        </authorList>
    </citation>
    <scope>NUCLEOTIDE SEQUENCE [LARGE SCALE GENOMIC DNA]</scope>
    <source>
        <strain evidence="2 3">DSM 45490</strain>
    </source>
</reference>
<name>A0A7X5VI33_9ACTN</name>
<dbReference type="AlphaFoldDB" id="A0A7X5VI33"/>
<sequence>MADPDRLPPPTRLRRPVLAIATAFAVLCGLLSAPPAVARPATATTTATVTAAATATAAFPAPVIERVTSAAGFVHPGLAVSASSLERARTQVQQGAAYRENRTTTTPQSQLLDVLLAVNGGDSNPTTRR</sequence>
<feature type="signal peptide" evidence="1">
    <location>
        <begin position="1"/>
        <end position="38"/>
    </location>
</feature>
<dbReference type="RefSeq" id="WP_167216278.1">
    <property type="nucleotide sequence ID" value="NZ_JAASRO010000001.1"/>
</dbReference>
<organism evidence="2 3">
    <name type="scientific">Kribbella shirazensis</name>
    <dbReference type="NCBI Taxonomy" id="1105143"/>
    <lineage>
        <taxon>Bacteria</taxon>
        <taxon>Bacillati</taxon>
        <taxon>Actinomycetota</taxon>
        <taxon>Actinomycetes</taxon>
        <taxon>Propionibacteriales</taxon>
        <taxon>Kribbellaceae</taxon>
        <taxon>Kribbella</taxon>
    </lineage>
</organism>
<comment type="caution">
    <text evidence="2">The sequence shown here is derived from an EMBL/GenBank/DDBJ whole genome shotgun (WGS) entry which is preliminary data.</text>
</comment>
<feature type="chain" id="PRO_5038954351" evidence="1">
    <location>
        <begin position="39"/>
        <end position="129"/>
    </location>
</feature>
<gene>
    <name evidence="2" type="ORF">BJY22_007362</name>
</gene>
<evidence type="ECO:0000256" key="1">
    <source>
        <dbReference type="SAM" id="SignalP"/>
    </source>
</evidence>
<accession>A0A7X5VI33</accession>
<dbReference type="Proteomes" id="UP000555407">
    <property type="component" value="Unassembled WGS sequence"/>
</dbReference>
<dbReference type="EMBL" id="JAASRO010000001">
    <property type="protein sequence ID" value="NIK61645.1"/>
    <property type="molecule type" value="Genomic_DNA"/>
</dbReference>
<protein>
    <submittedName>
        <fullName evidence="2">Putative membrane protein</fullName>
    </submittedName>
</protein>
<evidence type="ECO:0000313" key="2">
    <source>
        <dbReference type="EMBL" id="NIK61645.1"/>
    </source>
</evidence>
<proteinExistence type="predicted"/>
<keyword evidence="3" id="KW-1185">Reference proteome</keyword>
<keyword evidence="1" id="KW-0732">Signal</keyword>